<proteinExistence type="inferred from homology"/>
<organism evidence="2 3">
    <name type="scientific">Candidatus Muproteobacteria bacterium RBG_16_64_10</name>
    <dbReference type="NCBI Taxonomy" id="1817757"/>
    <lineage>
        <taxon>Bacteria</taxon>
        <taxon>Pseudomonadati</taxon>
        <taxon>Pseudomonadota</taxon>
        <taxon>Candidatus Muproteobacteria</taxon>
    </lineage>
</organism>
<dbReference type="AlphaFoldDB" id="A0A1F6T723"/>
<dbReference type="Gene3D" id="3.40.1620.10">
    <property type="entry name" value="YefM-like domain"/>
    <property type="match status" value="1"/>
</dbReference>
<protein>
    <submittedName>
        <fullName evidence="2">Prevent-host-death protein</fullName>
    </submittedName>
</protein>
<evidence type="ECO:0000313" key="3">
    <source>
        <dbReference type="Proteomes" id="UP000179334"/>
    </source>
</evidence>
<accession>A0A1F6T723</accession>
<dbReference type="EMBL" id="MFSR01000010">
    <property type="protein sequence ID" value="OGI40937.1"/>
    <property type="molecule type" value="Genomic_DNA"/>
</dbReference>
<gene>
    <name evidence="2" type="ORF">A2V91_04965</name>
</gene>
<dbReference type="NCBIfam" id="TIGR01552">
    <property type="entry name" value="phd_fam"/>
    <property type="match status" value="1"/>
</dbReference>
<evidence type="ECO:0000256" key="1">
    <source>
        <dbReference type="ARBA" id="ARBA00009981"/>
    </source>
</evidence>
<dbReference type="InterPro" id="IPR036165">
    <property type="entry name" value="YefM-like_sf"/>
</dbReference>
<dbReference type="SUPFAM" id="SSF143120">
    <property type="entry name" value="YefM-like"/>
    <property type="match status" value="1"/>
</dbReference>
<name>A0A1F6T723_9PROT</name>
<evidence type="ECO:0000313" key="2">
    <source>
        <dbReference type="EMBL" id="OGI40937.1"/>
    </source>
</evidence>
<reference evidence="2 3" key="1">
    <citation type="journal article" date="2016" name="Nat. Commun.">
        <title>Thousands of microbial genomes shed light on interconnected biogeochemical processes in an aquifer system.</title>
        <authorList>
            <person name="Anantharaman K."/>
            <person name="Brown C.T."/>
            <person name="Hug L.A."/>
            <person name="Sharon I."/>
            <person name="Castelle C.J."/>
            <person name="Probst A.J."/>
            <person name="Thomas B.C."/>
            <person name="Singh A."/>
            <person name="Wilkins M.J."/>
            <person name="Karaoz U."/>
            <person name="Brodie E.L."/>
            <person name="Williams K.H."/>
            <person name="Hubbard S.S."/>
            <person name="Banfield J.F."/>
        </authorList>
    </citation>
    <scope>NUCLEOTIDE SEQUENCE [LARGE SCALE GENOMIC DNA]</scope>
</reference>
<dbReference type="Proteomes" id="UP000179334">
    <property type="component" value="Unassembled WGS sequence"/>
</dbReference>
<sequence length="96" mass="11120">MSISSKDIVPLNQVRARFTELAEKVRDGNEKIITRNGESYVALIDARRLDHYHQLEREHIHLTLLEEASRGWDDVEAGRLLSVAETRAMYKKSKSR</sequence>
<comment type="similarity">
    <text evidence="1">Belongs to the phD/YefM antitoxin family.</text>
</comment>
<comment type="caution">
    <text evidence="2">The sequence shown here is derived from an EMBL/GenBank/DDBJ whole genome shotgun (WGS) entry which is preliminary data.</text>
</comment>